<evidence type="ECO:0000256" key="1">
    <source>
        <dbReference type="SAM" id="MobiDB-lite"/>
    </source>
</evidence>
<organism evidence="3 4">
    <name type="scientific">Streptantibioticus ferralitis</name>
    <dbReference type="NCBI Taxonomy" id="236510"/>
    <lineage>
        <taxon>Bacteria</taxon>
        <taxon>Bacillati</taxon>
        <taxon>Actinomycetota</taxon>
        <taxon>Actinomycetes</taxon>
        <taxon>Kitasatosporales</taxon>
        <taxon>Streptomycetaceae</taxon>
        <taxon>Streptantibioticus</taxon>
    </lineage>
</organism>
<sequence>MSEAQQQHSGDEDGPRPEPIRFFGTTWVHHDGGYRWRRVGLAIGSLAAAAAGAFLVRFAYQGFDTADVGGFVKILFIAAFAVCTALAFRQTWDGFNRRPEAKGDNRGLLLIGFIGSLVAYFLRCLREAPGEKLRRAEYEQAREAHQRRRTARTGNPAARPADVKKRKRR</sequence>
<keyword evidence="2" id="KW-0812">Transmembrane</keyword>
<reference evidence="3 4" key="1">
    <citation type="submission" date="2023-03" db="EMBL/GenBank/DDBJ databases">
        <title>Draft genome sequence of type strain Streptomyces ferralitis JCM 14344.</title>
        <authorList>
            <person name="Klaysubun C."/>
            <person name="Duangmal K."/>
        </authorList>
    </citation>
    <scope>NUCLEOTIDE SEQUENCE [LARGE SCALE GENOMIC DNA]</scope>
    <source>
        <strain evidence="3 4">JCM 14344</strain>
    </source>
</reference>
<dbReference type="EMBL" id="JARHTQ010000053">
    <property type="protein sequence ID" value="MDF2261298.1"/>
    <property type="molecule type" value="Genomic_DNA"/>
</dbReference>
<proteinExistence type="predicted"/>
<keyword evidence="2" id="KW-1133">Transmembrane helix</keyword>
<dbReference type="Proteomes" id="UP001220022">
    <property type="component" value="Unassembled WGS sequence"/>
</dbReference>
<name>A0ABT5ZC78_9ACTN</name>
<evidence type="ECO:0008006" key="5">
    <source>
        <dbReference type="Google" id="ProtNLM"/>
    </source>
</evidence>
<protein>
    <recommendedName>
        <fullName evidence="5">EamA/RhaT family transporter</fullName>
    </recommendedName>
</protein>
<feature type="transmembrane region" description="Helical" evidence="2">
    <location>
        <begin position="108"/>
        <end position="125"/>
    </location>
</feature>
<keyword evidence="4" id="KW-1185">Reference proteome</keyword>
<keyword evidence="2" id="KW-0472">Membrane</keyword>
<accession>A0ABT5ZC78</accession>
<gene>
    <name evidence="3" type="ORF">P2L57_37935</name>
</gene>
<feature type="transmembrane region" description="Helical" evidence="2">
    <location>
        <begin position="70"/>
        <end position="88"/>
    </location>
</feature>
<evidence type="ECO:0000313" key="3">
    <source>
        <dbReference type="EMBL" id="MDF2261298.1"/>
    </source>
</evidence>
<feature type="transmembrane region" description="Helical" evidence="2">
    <location>
        <begin position="39"/>
        <end position="58"/>
    </location>
</feature>
<feature type="region of interest" description="Disordered" evidence="1">
    <location>
        <begin position="136"/>
        <end position="169"/>
    </location>
</feature>
<comment type="caution">
    <text evidence="3">The sequence shown here is derived from an EMBL/GenBank/DDBJ whole genome shotgun (WGS) entry which is preliminary data.</text>
</comment>
<evidence type="ECO:0000313" key="4">
    <source>
        <dbReference type="Proteomes" id="UP001220022"/>
    </source>
</evidence>
<evidence type="ECO:0000256" key="2">
    <source>
        <dbReference type="SAM" id="Phobius"/>
    </source>
</evidence>